<comment type="caution">
    <text evidence="1">The sequence shown here is derived from an EMBL/GenBank/DDBJ whole genome shotgun (WGS) entry which is preliminary data.</text>
</comment>
<dbReference type="EMBL" id="VYZN01000017">
    <property type="protein sequence ID" value="KAE9537846.1"/>
    <property type="molecule type" value="Genomic_DNA"/>
</dbReference>
<evidence type="ECO:0008006" key="3">
    <source>
        <dbReference type="Google" id="ProtNLM"/>
    </source>
</evidence>
<dbReference type="Proteomes" id="UP000475862">
    <property type="component" value="Unassembled WGS sequence"/>
</dbReference>
<reference evidence="1 2" key="1">
    <citation type="submission" date="2019-08" db="EMBL/GenBank/DDBJ databases">
        <title>The genome of the soybean aphid Biotype 1, its phylome, world population structure and adaptation to the North American continent.</title>
        <authorList>
            <person name="Giordano R."/>
            <person name="Donthu R.K."/>
            <person name="Hernandez A.G."/>
            <person name="Wright C.L."/>
            <person name="Zimin A.V."/>
        </authorList>
    </citation>
    <scope>NUCLEOTIDE SEQUENCE [LARGE SCALE GENOMIC DNA]</scope>
    <source>
        <tissue evidence="1">Whole aphids</tissue>
    </source>
</reference>
<proteinExistence type="predicted"/>
<organism evidence="1 2">
    <name type="scientific">Aphis glycines</name>
    <name type="common">Soybean aphid</name>
    <dbReference type="NCBI Taxonomy" id="307491"/>
    <lineage>
        <taxon>Eukaryota</taxon>
        <taxon>Metazoa</taxon>
        <taxon>Ecdysozoa</taxon>
        <taxon>Arthropoda</taxon>
        <taxon>Hexapoda</taxon>
        <taxon>Insecta</taxon>
        <taxon>Pterygota</taxon>
        <taxon>Neoptera</taxon>
        <taxon>Paraneoptera</taxon>
        <taxon>Hemiptera</taxon>
        <taxon>Sternorrhyncha</taxon>
        <taxon>Aphidomorpha</taxon>
        <taxon>Aphidoidea</taxon>
        <taxon>Aphididae</taxon>
        <taxon>Aphidini</taxon>
        <taxon>Aphis</taxon>
        <taxon>Aphis</taxon>
    </lineage>
</organism>
<sequence>MNPCSHDISPRFFEFIWQVNRIIALHIGSEDGFVSGALLCFESIKRMNGQVFHKWMENILPELQDNSVIVMNNEPYNSQIKPYYNEVAIDELAQANHHHELNPIELAWLSVNNYIRTNNTSYNIFNIKKILIKGIEQKNCIHHKKNEEDTFWEIDNIIDEVMTEEISNCTMRITSSDSESENNLYSIGNYINVKVRFTSSV</sequence>
<dbReference type="OrthoDB" id="10039611at2759"/>
<keyword evidence="2" id="KW-1185">Reference proteome</keyword>
<name>A0A6G0TUA4_APHGL</name>
<protein>
    <recommendedName>
        <fullName evidence="3">Tc1-like transposase DDE domain-containing protein</fullName>
    </recommendedName>
</protein>
<dbReference type="GO" id="GO:0003676">
    <property type="term" value="F:nucleic acid binding"/>
    <property type="evidence" value="ECO:0007669"/>
    <property type="project" value="InterPro"/>
</dbReference>
<dbReference type="AlphaFoldDB" id="A0A6G0TUA4"/>
<evidence type="ECO:0000313" key="1">
    <source>
        <dbReference type="EMBL" id="KAE9537846.1"/>
    </source>
</evidence>
<dbReference type="Gene3D" id="3.30.420.10">
    <property type="entry name" value="Ribonuclease H-like superfamily/Ribonuclease H"/>
    <property type="match status" value="1"/>
</dbReference>
<gene>
    <name evidence="1" type="ORF">AGLY_005818</name>
</gene>
<evidence type="ECO:0000313" key="2">
    <source>
        <dbReference type="Proteomes" id="UP000475862"/>
    </source>
</evidence>
<accession>A0A6G0TUA4</accession>
<dbReference type="InterPro" id="IPR036397">
    <property type="entry name" value="RNaseH_sf"/>
</dbReference>